<evidence type="ECO:0000313" key="1">
    <source>
        <dbReference type="EMBL" id="QXN91376.1"/>
    </source>
</evidence>
<dbReference type="Proteomes" id="UP000694257">
    <property type="component" value="Chromosome"/>
</dbReference>
<dbReference type="InterPro" id="IPR005502">
    <property type="entry name" value="Ribosyl_crysJ1"/>
</dbReference>
<proteinExistence type="predicted"/>
<dbReference type="Pfam" id="PF03747">
    <property type="entry name" value="ADP_ribosyl_GH"/>
    <property type="match status" value="1"/>
</dbReference>
<gene>
    <name evidence="1" type="ORF">KV110_39740</name>
</gene>
<reference evidence="1 2" key="1">
    <citation type="submission" date="2021-07" db="EMBL/GenBank/DDBJ databases">
        <title>Whole Genome Sequence of Nocardia Iowensis.</title>
        <authorList>
            <person name="Lamm A."/>
            <person name="Collins-Fairclough A.M."/>
            <person name="Bunk B."/>
            <person name="Sproer C."/>
        </authorList>
    </citation>
    <scope>NUCLEOTIDE SEQUENCE [LARGE SCALE GENOMIC DNA]</scope>
    <source>
        <strain evidence="1 2">NRRL 5646</strain>
    </source>
</reference>
<evidence type="ECO:0000313" key="2">
    <source>
        <dbReference type="Proteomes" id="UP000694257"/>
    </source>
</evidence>
<keyword evidence="2" id="KW-1185">Reference proteome</keyword>
<name>A0ABX8RPZ7_NOCIO</name>
<protein>
    <submittedName>
        <fullName evidence="1">ADP-ribosylglycohydrolase family protein</fullName>
    </submittedName>
</protein>
<accession>A0ABX8RPZ7</accession>
<dbReference type="EMBL" id="CP078145">
    <property type="protein sequence ID" value="QXN91376.1"/>
    <property type="molecule type" value="Genomic_DNA"/>
</dbReference>
<organism evidence="1 2">
    <name type="scientific">Nocardia iowensis</name>
    <dbReference type="NCBI Taxonomy" id="204891"/>
    <lineage>
        <taxon>Bacteria</taxon>
        <taxon>Bacillati</taxon>
        <taxon>Actinomycetota</taxon>
        <taxon>Actinomycetes</taxon>
        <taxon>Mycobacteriales</taxon>
        <taxon>Nocardiaceae</taxon>
        <taxon>Nocardia</taxon>
    </lineage>
</organism>
<sequence length="138" mass="15761">MTAFEFRADKRSDEFLRSIARKMMEKFGIAKDEAIVRINARFGGQTLRRFASLRGLALGDAFGSCYADPINQAALRDRSLLPGPWLWTDDTEMACSTFAVLGRYGRIEQDAQAESFARHHDFYRRYGPGTNRILRLMS</sequence>